<keyword evidence="2" id="KW-0472">Membrane</keyword>
<feature type="compositionally biased region" description="Low complexity" evidence="1">
    <location>
        <begin position="321"/>
        <end position="340"/>
    </location>
</feature>
<sequence>MPMYSSSIDDNDPAITYTANWYFITSDPPWTGTMHSTSTPGDQAIFRFTGSGFALICTIPTGGDGGRTRATVSIDHGPPVSVSRATTGPVQYQVVLFDSGPLAFGTHSVTITNAANEAYLRIDRIDYDPTDHTPPPPPPPTNGNVPTTTVIKTTVLPPGSSQGSGSSSSISQGAVTTTPSSGVSISVQTVTLSLTVSDSPTLLPASDVTGLSDTSTTSAKTVPTSAIAGGAVGALVLILLLVCLLIFLRRRRKRDNAQTPFSPVPGSANNLQRGNDTVPTPFQMMSYSDNPLSTASNFIPVGDRKDRGHFSDGYGASRTMSSGMSPNSPPSSTSAAPFLPSHSYSPTNASAVQSTSLDFSRSDVQSGSGGSIIRENVVSPGGERATYFPADNRNTMTSYLTEAPPPAYGDVL</sequence>
<keyword evidence="2" id="KW-0812">Transmembrane</keyword>
<dbReference type="AlphaFoldDB" id="A0A0C2YRR6"/>
<name>A0A0C2YRR6_HEBCY</name>
<dbReference type="STRING" id="686832.A0A0C2YRR6"/>
<accession>A0A0C2YRR6</accession>
<proteinExistence type="predicted"/>
<dbReference type="HOGENOM" id="CLU_667409_0_0_1"/>
<evidence type="ECO:0000313" key="4">
    <source>
        <dbReference type="Proteomes" id="UP000053424"/>
    </source>
</evidence>
<reference evidence="4" key="2">
    <citation type="submission" date="2015-01" db="EMBL/GenBank/DDBJ databases">
        <title>Evolutionary Origins and Diversification of the Mycorrhizal Mutualists.</title>
        <authorList>
            <consortium name="DOE Joint Genome Institute"/>
            <consortium name="Mycorrhizal Genomics Consortium"/>
            <person name="Kohler A."/>
            <person name="Kuo A."/>
            <person name="Nagy L.G."/>
            <person name="Floudas D."/>
            <person name="Copeland A."/>
            <person name="Barry K.W."/>
            <person name="Cichocki N."/>
            <person name="Veneault-Fourrey C."/>
            <person name="LaButti K."/>
            <person name="Lindquist E.A."/>
            <person name="Lipzen A."/>
            <person name="Lundell T."/>
            <person name="Morin E."/>
            <person name="Murat C."/>
            <person name="Riley R."/>
            <person name="Ohm R."/>
            <person name="Sun H."/>
            <person name="Tunlid A."/>
            <person name="Henrissat B."/>
            <person name="Grigoriev I.V."/>
            <person name="Hibbett D.S."/>
            <person name="Martin F."/>
        </authorList>
    </citation>
    <scope>NUCLEOTIDE SEQUENCE [LARGE SCALE GENOMIC DNA]</scope>
    <source>
        <strain evidence="4">h7</strain>
    </source>
</reference>
<organism evidence="3 4">
    <name type="scientific">Hebeloma cylindrosporum</name>
    <dbReference type="NCBI Taxonomy" id="76867"/>
    <lineage>
        <taxon>Eukaryota</taxon>
        <taxon>Fungi</taxon>
        <taxon>Dikarya</taxon>
        <taxon>Basidiomycota</taxon>
        <taxon>Agaricomycotina</taxon>
        <taxon>Agaricomycetes</taxon>
        <taxon>Agaricomycetidae</taxon>
        <taxon>Agaricales</taxon>
        <taxon>Agaricineae</taxon>
        <taxon>Hymenogastraceae</taxon>
        <taxon>Hebeloma</taxon>
    </lineage>
</organism>
<keyword evidence="4" id="KW-1185">Reference proteome</keyword>
<feature type="region of interest" description="Disordered" evidence="1">
    <location>
        <begin position="300"/>
        <end position="340"/>
    </location>
</feature>
<evidence type="ECO:0008006" key="5">
    <source>
        <dbReference type="Google" id="ProtNLM"/>
    </source>
</evidence>
<protein>
    <recommendedName>
        <fullName evidence="5">Transmembrane protein</fullName>
    </recommendedName>
</protein>
<dbReference type="OrthoDB" id="3004867at2759"/>
<feature type="region of interest" description="Disordered" evidence="1">
    <location>
        <begin position="155"/>
        <end position="180"/>
    </location>
</feature>
<dbReference type="EMBL" id="KN831775">
    <property type="protein sequence ID" value="KIM43712.1"/>
    <property type="molecule type" value="Genomic_DNA"/>
</dbReference>
<feature type="compositionally biased region" description="Low complexity" evidence="1">
    <location>
        <begin position="159"/>
        <end position="173"/>
    </location>
</feature>
<dbReference type="Gene3D" id="2.60.120.260">
    <property type="entry name" value="Galactose-binding domain-like"/>
    <property type="match status" value="1"/>
</dbReference>
<dbReference type="Proteomes" id="UP000053424">
    <property type="component" value="Unassembled WGS sequence"/>
</dbReference>
<evidence type="ECO:0000256" key="1">
    <source>
        <dbReference type="SAM" id="MobiDB-lite"/>
    </source>
</evidence>
<evidence type="ECO:0000256" key="2">
    <source>
        <dbReference type="SAM" id="Phobius"/>
    </source>
</evidence>
<gene>
    <name evidence="3" type="ORF">M413DRAFT_443620</name>
</gene>
<keyword evidence="2" id="KW-1133">Transmembrane helix</keyword>
<reference evidence="3 4" key="1">
    <citation type="submission" date="2014-04" db="EMBL/GenBank/DDBJ databases">
        <authorList>
            <consortium name="DOE Joint Genome Institute"/>
            <person name="Kuo A."/>
            <person name="Gay G."/>
            <person name="Dore J."/>
            <person name="Kohler A."/>
            <person name="Nagy L.G."/>
            <person name="Floudas D."/>
            <person name="Copeland A."/>
            <person name="Barry K.W."/>
            <person name="Cichocki N."/>
            <person name="Veneault-Fourrey C."/>
            <person name="LaButti K."/>
            <person name="Lindquist E.A."/>
            <person name="Lipzen A."/>
            <person name="Lundell T."/>
            <person name="Morin E."/>
            <person name="Murat C."/>
            <person name="Sun H."/>
            <person name="Tunlid A."/>
            <person name="Henrissat B."/>
            <person name="Grigoriev I.V."/>
            <person name="Hibbett D.S."/>
            <person name="Martin F."/>
            <person name="Nordberg H.P."/>
            <person name="Cantor M.N."/>
            <person name="Hua S.X."/>
        </authorList>
    </citation>
    <scope>NUCLEOTIDE SEQUENCE [LARGE SCALE GENOMIC DNA]</scope>
    <source>
        <strain evidence="4">h7</strain>
    </source>
</reference>
<feature type="transmembrane region" description="Helical" evidence="2">
    <location>
        <begin position="226"/>
        <end position="248"/>
    </location>
</feature>
<evidence type="ECO:0000313" key="3">
    <source>
        <dbReference type="EMBL" id="KIM43712.1"/>
    </source>
</evidence>
<feature type="region of interest" description="Disordered" evidence="1">
    <location>
        <begin position="257"/>
        <end position="280"/>
    </location>
</feature>